<reference evidence="1 2" key="1">
    <citation type="submission" date="2015-04" db="EMBL/GenBank/DDBJ databases">
        <title>Whole genome shotgun sequence of Flavihumibacter petaseus NBRC 106054.</title>
        <authorList>
            <person name="Miyazawa S."/>
            <person name="Hosoyama A."/>
            <person name="Hashimoto M."/>
            <person name="Noguchi M."/>
            <person name="Tsuchikane K."/>
            <person name="Ohji S."/>
            <person name="Yamazoe A."/>
            <person name="Ichikawa N."/>
            <person name="Kimura A."/>
            <person name="Fujita N."/>
        </authorList>
    </citation>
    <scope>NUCLEOTIDE SEQUENCE [LARGE SCALE GENOMIC DNA]</scope>
    <source>
        <strain evidence="1 2">NBRC 106054</strain>
    </source>
</reference>
<dbReference type="Proteomes" id="UP000033121">
    <property type="component" value="Unassembled WGS sequence"/>
</dbReference>
<evidence type="ECO:0000313" key="1">
    <source>
        <dbReference type="EMBL" id="GAO44741.1"/>
    </source>
</evidence>
<proteinExistence type="predicted"/>
<evidence type="ECO:0000313" key="2">
    <source>
        <dbReference type="Proteomes" id="UP000033121"/>
    </source>
</evidence>
<comment type="caution">
    <text evidence="1">The sequence shown here is derived from an EMBL/GenBank/DDBJ whole genome shotgun (WGS) entry which is preliminary data.</text>
</comment>
<dbReference type="RefSeq" id="WP_046370608.1">
    <property type="nucleotide sequence ID" value="NZ_BBWV01000003.1"/>
</dbReference>
<accession>A0A0E9N4X6</accession>
<gene>
    <name evidence="1" type="ORF">FPE01S_03_07800</name>
</gene>
<sequence length="186" mass="21645">MKLIDTTKNIRLFTIPNSFNHIQWVDNGTVSAKYDTIPFIRSGVKPNFKDTEVNGIKIIVSSYDFIEPNAEQRVEHRETSPNGKYDLVAYRYLNDKHNLNFIHVSLIPAAGQIPKYGNYLIADMQSDYVLNGKWDKDNSLIFFSNSLYADMVKYYLVLDHPNIKYEIINDDKTYSSKYRWIGLSSR</sequence>
<keyword evidence="2" id="KW-1185">Reference proteome</keyword>
<name>A0A0E9N4X6_9BACT</name>
<dbReference type="EMBL" id="BBWV01000003">
    <property type="protein sequence ID" value="GAO44741.1"/>
    <property type="molecule type" value="Genomic_DNA"/>
</dbReference>
<dbReference type="OrthoDB" id="794028at2"/>
<protein>
    <submittedName>
        <fullName evidence="1">Uncharacterized protein</fullName>
    </submittedName>
</protein>
<dbReference type="AlphaFoldDB" id="A0A0E9N4X6"/>
<organism evidence="1 2">
    <name type="scientific">Flavihumibacter petaseus NBRC 106054</name>
    <dbReference type="NCBI Taxonomy" id="1220578"/>
    <lineage>
        <taxon>Bacteria</taxon>
        <taxon>Pseudomonadati</taxon>
        <taxon>Bacteroidota</taxon>
        <taxon>Chitinophagia</taxon>
        <taxon>Chitinophagales</taxon>
        <taxon>Chitinophagaceae</taxon>
        <taxon>Flavihumibacter</taxon>
    </lineage>
</organism>